<evidence type="ECO:0000259" key="2">
    <source>
        <dbReference type="Pfam" id="PF03544"/>
    </source>
</evidence>
<gene>
    <name evidence="3" type="ORF">GRI89_01335</name>
</gene>
<dbReference type="InterPro" id="IPR037682">
    <property type="entry name" value="TonB_C"/>
</dbReference>
<dbReference type="Proteomes" id="UP000433652">
    <property type="component" value="Unassembled WGS sequence"/>
</dbReference>
<organism evidence="3 4">
    <name type="scientific">Croceibacterium salegens</name>
    <dbReference type="NCBI Taxonomy" id="1737568"/>
    <lineage>
        <taxon>Bacteria</taxon>
        <taxon>Pseudomonadati</taxon>
        <taxon>Pseudomonadota</taxon>
        <taxon>Alphaproteobacteria</taxon>
        <taxon>Sphingomonadales</taxon>
        <taxon>Erythrobacteraceae</taxon>
        <taxon>Croceibacterium</taxon>
    </lineage>
</organism>
<protein>
    <recommendedName>
        <fullName evidence="2">TonB C-terminal domain-containing protein</fullName>
    </recommendedName>
</protein>
<dbReference type="RefSeq" id="WP_159791477.1">
    <property type="nucleotide sequence ID" value="NZ_WTYM01000022.1"/>
</dbReference>
<dbReference type="GO" id="GO:0055085">
    <property type="term" value="P:transmembrane transport"/>
    <property type="evidence" value="ECO:0007669"/>
    <property type="project" value="InterPro"/>
</dbReference>
<feature type="region of interest" description="Disordered" evidence="1">
    <location>
        <begin position="288"/>
        <end position="314"/>
    </location>
</feature>
<evidence type="ECO:0000313" key="4">
    <source>
        <dbReference type="Proteomes" id="UP000433652"/>
    </source>
</evidence>
<dbReference type="Pfam" id="PF03544">
    <property type="entry name" value="TonB_C"/>
    <property type="match status" value="1"/>
</dbReference>
<comment type="caution">
    <text evidence="3">The sequence shown here is derived from an EMBL/GenBank/DDBJ whole genome shotgun (WGS) entry which is preliminary data.</text>
</comment>
<dbReference type="AlphaFoldDB" id="A0A6I4SS64"/>
<keyword evidence="4" id="KW-1185">Reference proteome</keyword>
<dbReference type="Gene3D" id="3.30.1150.10">
    <property type="match status" value="1"/>
</dbReference>
<dbReference type="EMBL" id="WTYM01000022">
    <property type="protein sequence ID" value="MXO58188.1"/>
    <property type="molecule type" value="Genomic_DNA"/>
</dbReference>
<name>A0A6I4SS64_9SPHN</name>
<proteinExistence type="predicted"/>
<accession>A0A6I4SS64</accession>
<reference evidence="3 4" key="1">
    <citation type="submission" date="2019-12" db="EMBL/GenBank/DDBJ databases">
        <title>Genomic-based taxomic classification of the family Erythrobacteraceae.</title>
        <authorList>
            <person name="Xu L."/>
        </authorList>
    </citation>
    <scope>NUCLEOTIDE SEQUENCE [LARGE SCALE GENOMIC DNA]</scope>
    <source>
        <strain evidence="3 4">MCCC 1K01500</strain>
    </source>
</reference>
<dbReference type="SUPFAM" id="SSF74653">
    <property type="entry name" value="TolA/TonB C-terminal domain"/>
    <property type="match status" value="1"/>
</dbReference>
<evidence type="ECO:0000313" key="3">
    <source>
        <dbReference type="EMBL" id="MXO58188.1"/>
    </source>
</evidence>
<evidence type="ECO:0000256" key="1">
    <source>
        <dbReference type="SAM" id="MobiDB-lite"/>
    </source>
</evidence>
<sequence>MLAAAKDVVLEPSSDWTLTETPQSCAVTREFENDGRKVVLQIENHTLGPLLKMVVVTGDYQLAKAKLGRSGLSTGFLPGKTFDWRTWPASLPDGRQGVSFPYAFALQVNEDQLKAVEGDNADENMLQRLFSLARQRERDVDRLYVGNAFTRDIVLHTGSMRAPMVVMRSCLAGLARQYGLDWAKLDGASQLARPLDMAGWVQRVQLSYPPEMKKKAIGAHFDLVITVEPNGVARACEVFGKAPAPEFVDAACSVAYTEPFAPALDAGGEPIRGVYSIGVTYVADGQPRRQWGGGDYRPNLEPRVTGGESLPTAN</sequence>
<feature type="domain" description="TonB C-terminal" evidence="2">
    <location>
        <begin position="205"/>
        <end position="281"/>
    </location>
</feature>
<dbReference type="OrthoDB" id="7585155at2"/>